<dbReference type="InterPro" id="IPR013154">
    <property type="entry name" value="ADH-like_N"/>
</dbReference>
<keyword evidence="2 4" id="KW-0862">Zinc</keyword>
<dbReference type="Pfam" id="PF00107">
    <property type="entry name" value="ADH_zinc_N"/>
    <property type="match status" value="1"/>
</dbReference>
<keyword evidence="1 4" id="KW-0479">Metal-binding</keyword>
<evidence type="ECO:0000256" key="1">
    <source>
        <dbReference type="ARBA" id="ARBA00022723"/>
    </source>
</evidence>
<dbReference type="PANTHER" id="PTHR43401:SF5">
    <property type="entry name" value="ALCOHOL DEHYDROGENASE-RELATED"/>
    <property type="match status" value="1"/>
</dbReference>
<keyword evidence="7" id="KW-1185">Reference proteome</keyword>
<protein>
    <submittedName>
        <fullName evidence="6">Zinc-dependent alcohol dehydrogenase family protein</fullName>
    </submittedName>
</protein>
<evidence type="ECO:0000256" key="4">
    <source>
        <dbReference type="RuleBase" id="RU361277"/>
    </source>
</evidence>
<evidence type="ECO:0000259" key="5">
    <source>
        <dbReference type="SMART" id="SM00829"/>
    </source>
</evidence>
<gene>
    <name evidence="6" type="ORF">JHD44_05895</name>
</gene>
<accession>A0ABS0Z989</accession>
<evidence type="ECO:0000313" key="7">
    <source>
        <dbReference type="Proteomes" id="UP000598488"/>
    </source>
</evidence>
<dbReference type="Pfam" id="PF08240">
    <property type="entry name" value="ADH_N"/>
    <property type="match status" value="1"/>
</dbReference>
<dbReference type="InterPro" id="IPR036291">
    <property type="entry name" value="NAD(P)-bd_dom_sf"/>
</dbReference>
<dbReference type="SMART" id="SM00829">
    <property type="entry name" value="PKS_ER"/>
    <property type="match status" value="1"/>
</dbReference>
<dbReference type="InterPro" id="IPR020843">
    <property type="entry name" value="ER"/>
</dbReference>
<organism evidence="6 7">
    <name type="scientific">Marinomonas ostreistagni</name>
    <dbReference type="NCBI Taxonomy" id="359209"/>
    <lineage>
        <taxon>Bacteria</taxon>
        <taxon>Pseudomonadati</taxon>
        <taxon>Pseudomonadota</taxon>
        <taxon>Gammaproteobacteria</taxon>
        <taxon>Oceanospirillales</taxon>
        <taxon>Oceanospirillaceae</taxon>
        <taxon>Marinomonas</taxon>
    </lineage>
</organism>
<proteinExistence type="inferred from homology"/>
<keyword evidence="3" id="KW-0560">Oxidoreductase</keyword>
<comment type="cofactor">
    <cofactor evidence="4">
        <name>Zn(2+)</name>
        <dbReference type="ChEBI" id="CHEBI:29105"/>
    </cofactor>
</comment>
<dbReference type="EMBL" id="JAEMUH010000005">
    <property type="protein sequence ID" value="MBJ7550204.1"/>
    <property type="molecule type" value="Genomic_DNA"/>
</dbReference>
<dbReference type="RefSeq" id="WP_199461844.1">
    <property type="nucleotide sequence ID" value="NZ_JAEMUH010000005.1"/>
</dbReference>
<reference evidence="6 7" key="1">
    <citation type="submission" date="2020-12" db="EMBL/GenBank/DDBJ databases">
        <title>Comparative genome analysis of fungal antagonists Marinomonas ostreistagni 398 and M. spartinae 468.</title>
        <authorList>
            <person name="Fields J.L."/>
            <person name="Mavrodi O.V."/>
            <person name="Biber P.D."/>
            <person name="Indest K.J."/>
            <person name="Mavrodi D.V."/>
        </authorList>
    </citation>
    <scope>NUCLEOTIDE SEQUENCE [LARGE SCALE GENOMIC DNA]</scope>
    <source>
        <strain evidence="6 7">USM7</strain>
    </source>
</reference>
<dbReference type="InterPro" id="IPR013149">
    <property type="entry name" value="ADH-like_C"/>
</dbReference>
<dbReference type="InterPro" id="IPR050129">
    <property type="entry name" value="Zn_alcohol_dh"/>
</dbReference>
<evidence type="ECO:0000256" key="2">
    <source>
        <dbReference type="ARBA" id="ARBA00022833"/>
    </source>
</evidence>
<evidence type="ECO:0000256" key="3">
    <source>
        <dbReference type="ARBA" id="ARBA00023002"/>
    </source>
</evidence>
<dbReference type="PROSITE" id="PS00059">
    <property type="entry name" value="ADH_ZINC"/>
    <property type="match status" value="1"/>
</dbReference>
<dbReference type="Gene3D" id="3.90.180.10">
    <property type="entry name" value="Medium-chain alcohol dehydrogenases, catalytic domain"/>
    <property type="match status" value="1"/>
</dbReference>
<dbReference type="InterPro" id="IPR002328">
    <property type="entry name" value="ADH_Zn_CS"/>
</dbReference>
<dbReference type="PANTHER" id="PTHR43401">
    <property type="entry name" value="L-THREONINE 3-DEHYDROGENASE"/>
    <property type="match status" value="1"/>
</dbReference>
<dbReference type="InterPro" id="IPR011032">
    <property type="entry name" value="GroES-like_sf"/>
</dbReference>
<dbReference type="CDD" id="cd08260">
    <property type="entry name" value="Zn_ADH6"/>
    <property type="match status" value="1"/>
</dbReference>
<dbReference type="SUPFAM" id="SSF50129">
    <property type="entry name" value="GroES-like"/>
    <property type="match status" value="1"/>
</dbReference>
<comment type="caution">
    <text evidence="6">The sequence shown here is derived from an EMBL/GenBank/DDBJ whole genome shotgun (WGS) entry which is preliminary data.</text>
</comment>
<name>A0ABS0Z989_9GAMM</name>
<dbReference type="SUPFAM" id="SSF51735">
    <property type="entry name" value="NAD(P)-binding Rossmann-fold domains"/>
    <property type="match status" value="1"/>
</dbReference>
<comment type="similarity">
    <text evidence="4">Belongs to the zinc-containing alcohol dehydrogenase family.</text>
</comment>
<evidence type="ECO:0000313" key="6">
    <source>
        <dbReference type="EMBL" id="MBJ7550204.1"/>
    </source>
</evidence>
<feature type="domain" description="Enoyl reductase (ER)" evidence="5">
    <location>
        <begin position="10"/>
        <end position="343"/>
    </location>
</feature>
<dbReference type="Proteomes" id="UP000598488">
    <property type="component" value="Unassembled WGS sequence"/>
</dbReference>
<sequence length="346" mass="36420">MKAVVIEQFSSLPTIQTVADPTPASHGVVIKVEATGVCRSDWHCWQGHDTDVVLPHVPGHEFAGVIAEVGKDVTRFKVGDRVTVPFINACGGCPECHSGNHQVCGNQTQPGFTHWGSFAEYTTVDQADVNLVAMPEDLEFTTAASLGCRFATSFRAVVDQGKVSAGQWVAVHGCGGVGLSAVMIAQSLGANVIAIDIDQGKLELAKSLGAVATINANQVADVAEAVVEITKGGAHVSLDALGHSITAFNSVRSLRKLGKHIQVGLLLADHAAPPMPMAKVIADELEIIGSHGMQAYRYDAMLSMMLSGKLAPQKLLGRTISLEQSIEALTTMDSSTQTGVTIVTQF</sequence>